<dbReference type="Proteomes" id="UP000037931">
    <property type="component" value="Unassembled WGS sequence"/>
</dbReference>
<gene>
    <name evidence="2" type="ORF">PF66_06184</name>
</gene>
<dbReference type="AlphaFoldDB" id="A0A0N0E154"/>
<accession>A0A0N0E154</accession>
<evidence type="ECO:0000259" key="1">
    <source>
        <dbReference type="Pfam" id="PF04865"/>
    </source>
</evidence>
<evidence type="ECO:0000313" key="2">
    <source>
        <dbReference type="EMBL" id="KPA87274.1"/>
    </source>
</evidence>
<sequence length="405" mass="41781">MTIATSVPSLTIDATGVTIPDESAVLAGVQADINTAFGGGVNPGLTTPQGQLSQSLTAIIGNCNDQVAQVINLVDPDKAEGRWQDAIARIYFIDRNPATGTVVSATCTGLIGTVIPAGSLAQDVNGRIYASVADGTISATGAVMIDFQCQIVGPIACPIGSLTRIYQQVVGWDTISNTQAGVEGALEESRADFEYRRKMSVAANAVNSVQSIYARVLAVSGVIDAYVIDNPTGATVNTGATSYPVIPHSVYIAVTGGAADDIAAAIWGKKSNGCDYNGTTTATVQDMKYSPPRPTYTVKWVTPTPTPVFFSVQLVNSPSLPANIITLVKDAIVDAFNGADGGARARIASAIYAGRFYAGVSATNSNVQILSILLGLTSPGTGTAVTMGIDQRPTIDASNITVTLV</sequence>
<feature type="domain" description="Baseplate protein J-like barrel" evidence="1">
    <location>
        <begin position="105"/>
        <end position="182"/>
    </location>
</feature>
<evidence type="ECO:0000313" key="3">
    <source>
        <dbReference type="Proteomes" id="UP000037931"/>
    </source>
</evidence>
<dbReference type="EMBL" id="JSYZ01000034">
    <property type="protein sequence ID" value="KPA87274.1"/>
    <property type="molecule type" value="Genomic_DNA"/>
</dbReference>
<dbReference type="PATRIC" id="fig|50340.43.peg.4418"/>
<reference evidence="2 3" key="1">
    <citation type="journal article" date="2015" name="PLoS ONE">
        <title>Rice-Infecting Pseudomonas Genomes Are Highly Accessorized and Harbor Multiple Putative Virulence Mechanisms to Cause Sheath Brown Rot.</title>
        <authorList>
            <person name="Quibod I.L."/>
            <person name="Grande G."/>
            <person name="Oreiro E.G."/>
            <person name="Borja F.N."/>
            <person name="Dossa G.S."/>
            <person name="Mauleon R."/>
            <person name="Cruz C.V."/>
            <person name="Oliva R."/>
        </authorList>
    </citation>
    <scope>NUCLEOTIDE SEQUENCE [LARGE SCALE GENOMIC DNA]</scope>
    <source>
        <strain evidence="2 3">IRRI 6609</strain>
    </source>
</reference>
<dbReference type="OrthoDB" id="7497539at2"/>
<name>A0A0N0E154_9PSED</name>
<dbReference type="Pfam" id="PF04865">
    <property type="entry name" value="Baseplate_J"/>
    <property type="match status" value="1"/>
</dbReference>
<protein>
    <recommendedName>
        <fullName evidence="1">Baseplate protein J-like barrel domain-containing protein</fullName>
    </recommendedName>
</protein>
<dbReference type="STRING" id="50340.PF66_06184"/>
<dbReference type="InterPro" id="IPR006949">
    <property type="entry name" value="Barrel_Baseplate_J-like"/>
</dbReference>
<organism evidence="2 3">
    <name type="scientific">Pseudomonas asplenii</name>
    <dbReference type="NCBI Taxonomy" id="53407"/>
    <lineage>
        <taxon>Bacteria</taxon>
        <taxon>Pseudomonadati</taxon>
        <taxon>Pseudomonadota</taxon>
        <taxon>Gammaproteobacteria</taxon>
        <taxon>Pseudomonadales</taxon>
        <taxon>Pseudomonadaceae</taxon>
        <taxon>Pseudomonas</taxon>
    </lineage>
</organism>
<proteinExistence type="predicted"/>
<dbReference type="RefSeq" id="WP_054064709.1">
    <property type="nucleotide sequence ID" value="NZ_JSYZ01000034.1"/>
</dbReference>
<keyword evidence="3" id="KW-1185">Reference proteome</keyword>
<comment type="caution">
    <text evidence="2">The sequence shown here is derived from an EMBL/GenBank/DDBJ whole genome shotgun (WGS) entry which is preliminary data.</text>
</comment>